<feature type="transmembrane region" description="Helical" evidence="1">
    <location>
        <begin position="149"/>
        <end position="171"/>
    </location>
</feature>
<dbReference type="Proteomes" id="UP000050795">
    <property type="component" value="Unassembled WGS sequence"/>
</dbReference>
<name>A0AA85KG83_TRIRE</name>
<feature type="transmembrane region" description="Helical" evidence="1">
    <location>
        <begin position="25"/>
        <end position="47"/>
    </location>
</feature>
<feature type="transmembrane region" description="Helical" evidence="1">
    <location>
        <begin position="177"/>
        <end position="201"/>
    </location>
</feature>
<feature type="transmembrane region" description="Helical" evidence="1">
    <location>
        <begin position="59"/>
        <end position="80"/>
    </location>
</feature>
<sequence length="240" mass="27633">MGNMKMVNQSPNQVNSVLNRRRNRFIAKVLVTVMTQIFFTIFTIAIVESIPKATIYLYGQIWVSFFLSAVSIGITLTVFLVRDLQHKEPYNYLLLIGFTISFDGVITCLSIFTHGMFIFISWIIAISLSFVSYLFGLQIEEDLTKRLNLFVIYCGCVIIVGFIVCGILYGLQLDWVVQHIITLFVQAIIVPLSVIEYQMLIGNRYISYSMNDYILASIFHWILVTLCYAGFMFQFVDVWL</sequence>
<keyword evidence="1" id="KW-1133">Transmembrane helix</keyword>
<feature type="transmembrane region" description="Helical" evidence="1">
    <location>
        <begin position="118"/>
        <end position="137"/>
    </location>
</feature>
<evidence type="ECO:0000256" key="1">
    <source>
        <dbReference type="SAM" id="Phobius"/>
    </source>
</evidence>
<accession>A0AA85KG83</accession>
<organism evidence="2 3">
    <name type="scientific">Trichobilharzia regenti</name>
    <name type="common">Nasal bird schistosome</name>
    <dbReference type="NCBI Taxonomy" id="157069"/>
    <lineage>
        <taxon>Eukaryota</taxon>
        <taxon>Metazoa</taxon>
        <taxon>Spiralia</taxon>
        <taxon>Lophotrochozoa</taxon>
        <taxon>Platyhelminthes</taxon>
        <taxon>Trematoda</taxon>
        <taxon>Digenea</taxon>
        <taxon>Strigeidida</taxon>
        <taxon>Schistosomatoidea</taxon>
        <taxon>Schistosomatidae</taxon>
        <taxon>Trichobilharzia</taxon>
    </lineage>
</organism>
<keyword evidence="1" id="KW-0812">Transmembrane</keyword>
<evidence type="ECO:0000313" key="2">
    <source>
        <dbReference type="Proteomes" id="UP000050795"/>
    </source>
</evidence>
<keyword evidence="1" id="KW-0472">Membrane</keyword>
<keyword evidence="2" id="KW-1185">Reference proteome</keyword>
<dbReference type="WBParaSite" id="TREG1_84600.1">
    <property type="protein sequence ID" value="TREG1_84600.1"/>
    <property type="gene ID" value="TREG1_84600"/>
</dbReference>
<reference evidence="2" key="1">
    <citation type="submission" date="2022-06" db="EMBL/GenBank/DDBJ databases">
        <authorList>
            <person name="Berger JAMES D."/>
            <person name="Berger JAMES D."/>
        </authorList>
    </citation>
    <scope>NUCLEOTIDE SEQUENCE [LARGE SCALE GENOMIC DNA]</scope>
</reference>
<feature type="transmembrane region" description="Helical" evidence="1">
    <location>
        <begin position="213"/>
        <end position="236"/>
    </location>
</feature>
<reference evidence="3" key="2">
    <citation type="submission" date="2023-11" db="UniProtKB">
        <authorList>
            <consortium name="WormBaseParasite"/>
        </authorList>
    </citation>
    <scope>IDENTIFICATION</scope>
</reference>
<feature type="transmembrane region" description="Helical" evidence="1">
    <location>
        <begin position="92"/>
        <end position="112"/>
    </location>
</feature>
<protein>
    <submittedName>
        <fullName evidence="3">Uncharacterized protein</fullName>
    </submittedName>
</protein>
<evidence type="ECO:0000313" key="3">
    <source>
        <dbReference type="WBParaSite" id="TREG1_84600.1"/>
    </source>
</evidence>
<proteinExistence type="predicted"/>
<dbReference type="AlphaFoldDB" id="A0AA85KG83"/>